<evidence type="ECO:0000313" key="1">
    <source>
        <dbReference type="EMBL" id="GAH27699.1"/>
    </source>
</evidence>
<sequence>MNLTLPKIGCLYLLLVAQDQTLKTYSIVKIITENISNILKKWKNRKERLSIVSKIIAV</sequence>
<accession>X1FE65</accession>
<proteinExistence type="predicted"/>
<dbReference type="AlphaFoldDB" id="X1FE65"/>
<protein>
    <submittedName>
        <fullName evidence="1">Uncharacterized protein</fullName>
    </submittedName>
</protein>
<gene>
    <name evidence="1" type="ORF">S01H4_65660</name>
</gene>
<feature type="non-terminal residue" evidence="1">
    <location>
        <position position="58"/>
    </location>
</feature>
<comment type="caution">
    <text evidence="1">The sequence shown here is derived from an EMBL/GenBank/DDBJ whole genome shotgun (WGS) entry which is preliminary data.</text>
</comment>
<name>X1FE65_9ZZZZ</name>
<reference evidence="1" key="1">
    <citation type="journal article" date="2014" name="Front. Microbiol.">
        <title>High frequency of phylogenetically diverse reductive dehalogenase-homologous genes in deep subseafloor sedimentary metagenomes.</title>
        <authorList>
            <person name="Kawai M."/>
            <person name="Futagami T."/>
            <person name="Toyoda A."/>
            <person name="Takaki Y."/>
            <person name="Nishi S."/>
            <person name="Hori S."/>
            <person name="Arai W."/>
            <person name="Tsubouchi T."/>
            <person name="Morono Y."/>
            <person name="Uchiyama I."/>
            <person name="Ito T."/>
            <person name="Fujiyama A."/>
            <person name="Inagaki F."/>
            <person name="Takami H."/>
        </authorList>
    </citation>
    <scope>NUCLEOTIDE SEQUENCE</scope>
    <source>
        <strain evidence="1">Expedition CK06-06</strain>
    </source>
</reference>
<organism evidence="1">
    <name type="scientific">marine sediment metagenome</name>
    <dbReference type="NCBI Taxonomy" id="412755"/>
    <lineage>
        <taxon>unclassified sequences</taxon>
        <taxon>metagenomes</taxon>
        <taxon>ecological metagenomes</taxon>
    </lineage>
</organism>
<dbReference type="EMBL" id="BART01040268">
    <property type="protein sequence ID" value="GAH27699.1"/>
    <property type="molecule type" value="Genomic_DNA"/>
</dbReference>